<evidence type="ECO:0000256" key="13">
    <source>
        <dbReference type="ARBA" id="ARBA00047486"/>
    </source>
</evidence>
<dbReference type="GO" id="GO:0046872">
    <property type="term" value="F:metal ion binding"/>
    <property type="evidence" value="ECO:0007669"/>
    <property type="project" value="UniProtKB-KW"/>
</dbReference>
<keyword evidence="10" id="KW-0862">Zinc</keyword>
<evidence type="ECO:0000256" key="14">
    <source>
        <dbReference type="ARBA" id="ARBA00047636"/>
    </source>
</evidence>
<accession>A0A803JZD2</accession>
<evidence type="ECO:0000313" key="18">
    <source>
        <dbReference type="Ensembl" id="ENSXETP00000113396"/>
    </source>
</evidence>
<name>A0A803JZD2_XENTR</name>
<protein>
    <recommendedName>
        <fullName evidence="7">Manganese-dependent ADP-ribose/CDP-alcohol diphosphatase</fullName>
        <ecNumber evidence="5">3.6.1.13</ecNumber>
        <ecNumber evidence="4">3.6.1.16</ecNumber>
        <ecNumber evidence="6">3.6.1.53</ecNumber>
    </recommendedName>
    <alternativeName>
        <fullName evidence="12">ADPRibase-Mn</fullName>
    </alternativeName>
    <alternativeName>
        <fullName evidence="11">CDP-choline phosphohydrolase</fullName>
    </alternativeName>
</protein>
<dbReference type="GO" id="GO:0047631">
    <property type="term" value="F:ADP-ribose diphosphatase activity"/>
    <property type="evidence" value="ECO:0007669"/>
    <property type="project" value="UniProtKB-EC"/>
</dbReference>
<dbReference type="EC" id="3.6.1.13" evidence="5"/>
<dbReference type="InterPro" id="IPR004843">
    <property type="entry name" value="Calcineurin-like_PHP"/>
</dbReference>
<dbReference type="PANTHER" id="PTHR16509:SF9">
    <property type="entry name" value="MANGANESE-DEPENDENT ADP-RIBOSE_CDP-ALCOHOL DIPHOSPHATASE"/>
    <property type="match status" value="1"/>
</dbReference>
<keyword evidence="8" id="KW-0479">Metal-binding</keyword>
<dbReference type="Gene3D" id="3.60.21.10">
    <property type="match status" value="1"/>
</dbReference>
<dbReference type="Bgee" id="ENSXETG00000011037">
    <property type="expression patterns" value="Expressed in skeletal muscle tissue and 12 other cell types or tissues"/>
</dbReference>
<dbReference type="PANTHER" id="PTHR16509">
    <property type="match status" value="1"/>
</dbReference>
<comment type="similarity">
    <text evidence="2">Belongs to the ADPRibase-Mn family.</text>
</comment>
<evidence type="ECO:0000256" key="4">
    <source>
        <dbReference type="ARBA" id="ARBA00012443"/>
    </source>
</evidence>
<comment type="catalytic activity">
    <reaction evidence="16">
        <text>ADP-D-ribose + H2O = D-ribose 5-phosphate + AMP + 2 H(+)</text>
        <dbReference type="Rhea" id="RHEA:10412"/>
        <dbReference type="ChEBI" id="CHEBI:15377"/>
        <dbReference type="ChEBI" id="CHEBI:15378"/>
        <dbReference type="ChEBI" id="CHEBI:57967"/>
        <dbReference type="ChEBI" id="CHEBI:78346"/>
        <dbReference type="ChEBI" id="CHEBI:456215"/>
        <dbReference type="EC" id="3.6.1.13"/>
    </reaction>
</comment>
<dbReference type="Pfam" id="PF00149">
    <property type="entry name" value="Metallophos"/>
    <property type="match status" value="1"/>
</dbReference>
<feature type="domain" description="Calcineurin-like phosphoesterase" evidence="17">
    <location>
        <begin position="12"/>
        <end position="279"/>
    </location>
</feature>
<evidence type="ECO:0000256" key="7">
    <source>
        <dbReference type="ARBA" id="ARBA00016378"/>
    </source>
</evidence>
<evidence type="ECO:0000256" key="9">
    <source>
        <dbReference type="ARBA" id="ARBA00022801"/>
    </source>
</evidence>
<reference evidence="18" key="1">
    <citation type="journal article" date="2010" name="Science">
        <title>The genome of the Western clawed frog Xenopus tropicalis.</title>
        <authorList>
            <person name="Hellsten U."/>
            <person name="Harland R.M."/>
            <person name="Gilchrist M.J."/>
            <person name="Hendrix D."/>
            <person name="Jurka J."/>
            <person name="Kapitonov V."/>
            <person name="Ovcharenko I."/>
            <person name="Putnam N.H."/>
            <person name="Shu S."/>
            <person name="Taher L."/>
            <person name="Blitz I.L."/>
            <person name="Blumberg B."/>
            <person name="Dichmann D.S."/>
            <person name="Dubchak I."/>
            <person name="Amaya E."/>
            <person name="Detter J.C."/>
            <person name="Fletcher R."/>
            <person name="Gerhard D.S."/>
            <person name="Goodstein D."/>
            <person name="Graves T."/>
            <person name="Grigoriev I.V."/>
            <person name="Grimwood J."/>
            <person name="Kawashima T."/>
            <person name="Lindquist E."/>
            <person name="Lucas S.M."/>
            <person name="Mead P.E."/>
            <person name="Mitros T."/>
            <person name="Ogino H."/>
            <person name="Ohta Y."/>
            <person name="Poliakov A.V."/>
            <person name="Pollet N."/>
            <person name="Robert J."/>
            <person name="Salamov A."/>
            <person name="Sater A.K."/>
            <person name="Schmutz J."/>
            <person name="Terry A."/>
            <person name="Vize P.D."/>
            <person name="Warren W.C."/>
            <person name="Wells D."/>
            <person name="Wills A."/>
            <person name="Wilson R.K."/>
            <person name="Zimmerman L.B."/>
            <person name="Zorn A.M."/>
            <person name="Grainger R."/>
            <person name="Grammer T."/>
            <person name="Khokha M.K."/>
            <person name="Richardson P.M."/>
            <person name="Rokhsar D.S."/>
        </authorList>
    </citation>
    <scope>NUCLEOTIDE SEQUENCE [LARGE SCALE GENOMIC DNA]</scope>
    <source>
        <strain evidence="18">Nigerian</strain>
    </source>
</reference>
<sequence>MESKRMEEPYFTFGIIADIQYADMDNRFNYLKTSMRYYRNSLTQLKAAVEEWAMESIKPAFILQLGDIIDGINTKDKSSKTALERVLVEMDKLPIQFHHVWGNHEFYNFSREYLNGSKLNSQARGDRIDRGGGTSENGEFNDESFYAYHFSPCPKFRFLLIDGYDLSPIGREKTSPKYDIALNLLKEKNPNEDLNSPTGLEEVQFVLFNGGISPSQLDWMERVLTSSDEKEENVFVVSHLPVHPDAADPMCLVWNYPEVLSVLQSHPCVVGYLAGHNHEGRYCMDPYGIHHLTFSGVIETPPESRAFGTMPSRRMSRKHRQKLLVKMPATQETKGVQH</sequence>
<dbReference type="EC" id="3.6.1.16" evidence="4"/>
<dbReference type="Xenbase" id="XB-GENE-5815851">
    <property type="gene designation" value="adprm"/>
</dbReference>
<dbReference type="EC" id="3.6.1.53" evidence="6"/>
<comment type="cofactor">
    <cofactor evidence="1">
        <name>Mg(2+)</name>
        <dbReference type="ChEBI" id="CHEBI:18420"/>
    </cofactor>
</comment>
<dbReference type="Ensembl" id="ENSXETT00000110017">
    <property type="protein sequence ID" value="ENSXETP00000113396"/>
    <property type="gene ID" value="ENSXETG00000011037"/>
</dbReference>
<comment type="catalytic activity">
    <reaction evidence="13">
        <text>CDP-glycerol + H2O = sn-glycerol 3-phosphate + CMP + 2 H(+)</text>
        <dbReference type="Rhea" id="RHEA:21692"/>
        <dbReference type="ChEBI" id="CHEBI:15377"/>
        <dbReference type="ChEBI" id="CHEBI:15378"/>
        <dbReference type="ChEBI" id="CHEBI:57597"/>
        <dbReference type="ChEBI" id="CHEBI:58311"/>
        <dbReference type="ChEBI" id="CHEBI:60377"/>
        <dbReference type="EC" id="3.6.1.16"/>
    </reaction>
</comment>
<evidence type="ECO:0000256" key="8">
    <source>
        <dbReference type="ARBA" id="ARBA00022723"/>
    </source>
</evidence>
<gene>
    <name evidence="18" type="primary">adprm</name>
</gene>
<evidence type="ECO:0000256" key="15">
    <source>
        <dbReference type="ARBA" id="ARBA00047894"/>
    </source>
</evidence>
<evidence type="ECO:0000256" key="2">
    <source>
        <dbReference type="ARBA" id="ARBA00006362"/>
    </source>
</evidence>
<evidence type="ECO:0000256" key="3">
    <source>
        <dbReference type="ARBA" id="ARBA00011245"/>
    </source>
</evidence>
<keyword evidence="9" id="KW-0378">Hydrolase</keyword>
<organism evidence="18">
    <name type="scientific">Xenopus tropicalis</name>
    <name type="common">Western clawed frog</name>
    <name type="synonym">Silurana tropicalis</name>
    <dbReference type="NCBI Taxonomy" id="8364"/>
    <lineage>
        <taxon>Eukaryota</taxon>
        <taxon>Metazoa</taxon>
        <taxon>Chordata</taxon>
        <taxon>Craniata</taxon>
        <taxon>Vertebrata</taxon>
        <taxon>Euteleostomi</taxon>
        <taxon>Amphibia</taxon>
        <taxon>Batrachia</taxon>
        <taxon>Anura</taxon>
        <taxon>Pipoidea</taxon>
        <taxon>Pipidae</taxon>
        <taxon>Xenopodinae</taxon>
        <taxon>Xenopus</taxon>
        <taxon>Silurana</taxon>
    </lineage>
</organism>
<comment type="subunit">
    <text evidence="3">Monomer.</text>
</comment>
<dbReference type="CDD" id="cd07396">
    <property type="entry name" value="MPP_Nbla03831"/>
    <property type="match status" value="1"/>
</dbReference>
<evidence type="ECO:0000256" key="6">
    <source>
        <dbReference type="ARBA" id="ARBA00012529"/>
    </source>
</evidence>
<dbReference type="GO" id="GO:0047734">
    <property type="term" value="F:CDP-glycerol diphosphatase activity"/>
    <property type="evidence" value="ECO:0007669"/>
    <property type="project" value="UniProtKB-EC"/>
</dbReference>
<reference evidence="18" key="2">
    <citation type="submission" date="2021-03" db="UniProtKB">
        <authorList>
            <consortium name="Ensembl"/>
        </authorList>
    </citation>
    <scope>IDENTIFICATION</scope>
</reference>
<dbReference type="SUPFAM" id="SSF56300">
    <property type="entry name" value="Metallo-dependent phosphatases"/>
    <property type="match status" value="1"/>
</dbReference>
<evidence type="ECO:0000256" key="5">
    <source>
        <dbReference type="ARBA" id="ARBA00012453"/>
    </source>
</evidence>
<evidence type="ECO:0000259" key="17">
    <source>
        <dbReference type="Pfam" id="PF00149"/>
    </source>
</evidence>
<evidence type="ECO:0000256" key="11">
    <source>
        <dbReference type="ARBA" id="ARBA00030848"/>
    </source>
</evidence>
<proteinExistence type="inferred from homology"/>
<comment type="catalytic activity">
    <reaction evidence="14">
        <text>CDP-choline + H2O = phosphocholine + CMP + 2 H(+)</text>
        <dbReference type="Rhea" id="RHEA:32487"/>
        <dbReference type="ChEBI" id="CHEBI:15377"/>
        <dbReference type="ChEBI" id="CHEBI:15378"/>
        <dbReference type="ChEBI" id="CHEBI:58779"/>
        <dbReference type="ChEBI" id="CHEBI:60377"/>
        <dbReference type="ChEBI" id="CHEBI:295975"/>
        <dbReference type="EC" id="3.6.1.53"/>
    </reaction>
</comment>
<evidence type="ECO:0000256" key="12">
    <source>
        <dbReference type="ARBA" id="ARBA00032579"/>
    </source>
</evidence>
<evidence type="ECO:0000256" key="10">
    <source>
        <dbReference type="ARBA" id="ARBA00022833"/>
    </source>
</evidence>
<evidence type="ECO:0000256" key="1">
    <source>
        <dbReference type="ARBA" id="ARBA00001946"/>
    </source>
</evidence>
<dbReference type="GeneTree" id="ENSGT00390000014667"/>
<evidence type="ECO:0000256" key="16">
    <source>
        <dbReference type="ARBA" id="ARBA00049546"/>
    </source>
</evidence>
<dbReference type="InterPro" id="IPR029052">
    <property type="entry name" value="Metallo-depent_PP-like"/>
</dbReference>
<dbReference type="InterPro" id="IPR041869">
    <property type="entry name" value="MPP_ADPRM"/>
</dbReference>
<comment type="catalytic activity">
    <reaction evidence="15">
        <text>ADP-D-ribose + H2O = D-ribose 5-phosphate + AMP + 2 H(+)</text>
        <dbReference type="Rhea" id="RHEA:10412"/>
        <dbReference type="ChEBI" id="CHEBI:15377"/>
        <dbReference type="ChEBI" id="CHEBI:15378"/>
        <dbReference type="ChEBI" id="CHEBI:57967"/>
        <dbReference type="ChEBI" id="CHEBI:78346"/>
        <dbReference type="ChEBI" id="CHEBI:456215"/>
        <dbReference type="EC" id="3.6.1.53"/>
    </reaction>
</comment>
<dbReference type="AlphaFoldDB" id="A0A803JZD2"/>